<dbReference type="GO" id="GO:0016491">
    <property type="term" value="F:oxidoreductase activity"/>
    <property type="evidence" value="ECO:0007669"/>
    <property type="project" value="UniProtKB-KW"/>
</dbReference>
<evidence type="ECO:0000313" key="6">
    <source>
        <dbReference type="EMBL" id="PIA35305.1"/>
    </source>
</evidence>
<dbReference type="InParanoid" id="A0A2G5CVK6"/>
<proteinExistence type="inferred from homology"/>
<evidence type="ECO:0000259" key="5">
    <source>
        <dbReference type="Pfam" id="PF02941"/>
    </source>
</evidence>
<dbReference type="FunCoup" id="A0A2G5CVK6">
    <property type="interactions" value="1031"/>
</dbReference>
<sequence>MTTTAASIASSSCCYCSSSSLFCSSSSSSSYYKFNNNNHRRSIIRISNSSSSIYHNPIFTLSSSSSSLSTGVGFGPTQFHQKQQQGSSRLLVSCQVALNSIDELSKEEEDDEMKKAQDKIGSRVRVKVASLKVYHVPKIPELDLTGMEGELKQYVGLWKGKRISANFPFKIQFFTQIQDRAPVKFFAHLKEDEFDYIDPPLQS</sequence>
<evidence type="ECO:0000256" key="3">
    <source>
        <dbReference type="ARBA" id="ARBA00034474"/>
    </source>
</evidence>
<keyword evidence="1" id="KW-0560">Oxidoreductase</keyword>
<protein>
    <recommendedName>
        <fullName evidence="5">Ferredoxin thioredoxin reductase alpha chain domain-containing protein</fullName>
    </recommendedName>
</protein>
<dbReference type="EMBL" id="KZ305052">
    <property type="protein sequence ID" value="PIA35305.1"/>
    <property type="molecule type" value="Genomic_DNA"/>
</dbReference>
<dbReference type="Pfam" id="PF02941">
    <property type="entry name" value="FeThRed_A"/>
    <property type="match status" value="1"/>
</dbReference>
<dbReference type="InterPro" id="IPR044166">
    <property type="entry name" value="FTRV"/>
</dbReference>
<dbReference type="Gene3D" id="2.30.30.50">
    <property type="match status" value="1"/>
</dbReference>
<dbReference type="InterPro" id="IPR008990">
    <property type="entry name" value="Elect_transpt_acc-like_dom_sf"/>
</dbReference>
<comment type="subunit">
    <text evidence="2">Heterodimer of subunit A (variable subunit) and subunit B (catalytic subunit). Heterodimeric FTR forms a complex with ferredoxin and thioredoxin.</text>
</comment>
<gene>
    <name evidence="6" type="ORF">AQUCO_03500005v1</name>
</gene>
<comment type="similarity">
    <text evidence="4">Belongs to the ferredoxin thioredoxin reductase alpha subunit family.</text>
</comment>
<keyword evidence="7" id="KW-1185">Reference proteome</keyword>
<evidence type="ECO:0000256" key="1">
    <source>
        <dbReference type="ARBA" id="ARBA00023002"/>
    </source>
</evidence>
<name>A0A2G5CVK6_AQUCA</name>
<dbReference type="PANTHER" id="PTHR46937">
    <property type="entry name" value="FERREDOXIN-THIOREDOXIN REDUCTASE, VARIABLE CHAIN"/>
    <property type="match status" value="1"/>
</dbReference>
<evidence type="ECO:0000313" key="7">
    <source>
        <dbReference type="Proteomes" id="UP000230069"/>
    </source>
</evidence>
<dbReference type="AlphaFoldDB" id="A0A2G5CVK6"/>
<evidence type="ECO:0000256" key="4">
    <source>
        <dbReference type="ARBA" id="ARBA00034490"/>
    </source>
</evidence>
<accession>A0A2G5CVK6</accession>
<dbReference type="Proteomes" id="UP000230069">
    <property type="component" value="Unassembled WGS sequence"/>
</dbReference>
<dbReference type="STRING" id="218851.A0A2G5CVK6"/>
<dbReference type="PANTHER" id="PTHR46937:SF4">
    <property type="entry name" value="FERREDOXIN-THIOREDOXIN REDUCTASE SUBUNIT A1, CHLOROPLASTIC"/>
    <property type="match status" value="1"/>
</dbReference>
<organism evidence="6 7">
    <name type="scientific">Aquilegia coerulea</name>
    <name type="common">Rocky mountain columbine</name>
    <dbReference type="NCBI Taxonomy" id="218851"/>
    <lineage>
        <taxon>Eukaryota</taxon>
        <taxon>Viridiplantae</taxon>
        <taxon>Streptophyta</taxon>
        <taxon>Embryophyta</taxon>
        <taxon>Tracheophyta</taxon>
        <taxon>Spermatophyta</taxon>
        <taxon>Magnoliopsida</taxon>
        <taxon>Ranunculales</taxon>
        <taxon>Ranunculaceae</taxon>
        <taxon>Thalictroideae</taxon>
        <taxon>Aquilegia</taxon>
    </lineage>
</organism>
<comment type="function">
    <text evidence="3">Variable subunit of the ferredoxin-thioredoxin reductase (FTR), which catalyzes the two-electron reduction of thioredoxins by the electrons provided by reduced ferredoxin.</text>
</comment>
<dbReference type="OrthoDB" id="1916328at2759"/>
<reference evidence="6 7" key="1">
    <citation type="submission" date="2017-09" db="EMBL/GenBank/DDBJ databases">
        <title>WGS assembly of Aquilegia coerulea Goldsmith.</title>
        <authorList>
            <person name="Hodges S."/>
            <person name="Kramer E."/>
            <person name="Nordborg M."/>
            <person name="Tomkins J."/>
            <person name="Borevitz J."/>
            <person name="Derieg N."/>
            <person name="Yan J."/>
            <person name="Mihaltcheva S."/>
            <person name="Hayes R.D."/>
            <person name="Rokhsar D."/>
        </authorList>
    </citation>
    <scope>NUCLEOTIDE SEQUENCE [LARGE SCALE GENOMIC DNA]</scope>
    <source>
        <strain evidence="7">cv. Goldsmith</strain>
    </source>
</reference>
<evidence type="ECO:0000256" key="2">
    <source>
        <dbReference type="ARBA" id="ARBA00026011"/>
    </source>
</evidence>
<dbReference type="SUPFAM" id="SSF50090">
    <property type="entry name" value="Electron transport accessory proteins"/>
    <property type="match status" value="1"/>
</dbReference>
<feature type="domain" description="Ferredoxin thioredoxin reductase alpha chain" evidence="5">
    <location>
        <begin position="120"/>
        <end position="193"/>
    </location>
</feature>
<dbReference type="GO" id="GO:0015979">
    <property type="term" value="P:photosynthesis"/>
    <property type="evidence" value="ECO:0007669"/>
    <property type="project" value="InterPro"/>
</dbReference>
<dbReference type="InterPro" id="IPR004207">
    <property type="entry name" value="Fd_thioredoxin_Rdtase_alpha"/>
</dbReference>